<accession>A0A2H4JB00</accession>
<proteinExistence type="predicted"/>
<sequence length="59" mass="7076">MQLWLRVFTKSISTVTVHPKYHNFASLYDASLNLKDLFYLFDFYRVFTILIIVTKIKES</sequence>
<evidence type="ECO:0000313" key="1">
    <source>
        <dbReference type="EMBL" id="ASN69676.1"/>
    </source>
</evidence>
<protein>
    <submittedName>
        <fullName evidence="1">Uncharacterized protein</fullName>
    </submittedName>
</protein>
<name>A0A2H4JB00_9CAUD</name>
<gene>
    <name evidence="1" type="ORF">7AX4_37</name>
</gene>
<organism evidence="1">
    <name type="scientific">uncultured Caudovirales phage</name>
    <dbReference type="NCBI Taxonomy" id="2100421"/>
    <lineage>
        <taxon>Viruses</taxon>
        <taxon>Duplodnaviria</taxon>
        <taxon>Heunggongvirae</taxon>
        <taxon>Uroviricota</taxon>
        <taxon>Caudoviricetes</taxon>
        <taxon>Peduoviridae</taxon>
        <taxon>Maltschvirus</taxon>
        <taxon>Maltschvirus maltsch</taxon>
    </lineage>
</organism>
<dbReference type="EMBL" id="MF417894">
    <property type="protein sequence ID" value="ASN69676.1"/>
    <property type="molecule type" value="Genomic_DNA"/>
</dbReference>
<reference evidence="1" key="1">
    <citation type="submission" date="2017-06" db="EMBL/GenBank/DDBJ databases">
        <title>Novel phages from South African skin metaviromes.</title>
        <authorList>
            <person name="van Zyl L.J."/>
            <person name="Abrahams Y."/>
            <person name="Stander E.A."/>
            <person name="Kirby B.M."/>
            <person name="Clavaud C."/>
            <person name="Farcet C."/>
            <person name="Breton L."/>
            <person name="Trindade M.I."/>
        </authorList>
    </citation>
    <scope>NUCLEOTIDE SEQUENCE</scope>
</reference>